<organism evidence="3 4">
    <name type="scientific">Methanolobus sediminis</name>
    <dbReference type="NCBI Taxonomy" id="3072978"/>
    <lineage>
        <taxon>Archaea</taxon>
        <taxon>Methanobacteriati</taxon>
        <taxon>Methanobacteriota</taxon>
        <taxon>Stenosarchaea group</taxon>
        <taxon>Methanomicrobia</taxon>
        <taxon>Methanosarcinales</taxon>
        <taxon>Methanosarcinaceae</taxon>
        <taxon>Methanolobus</taxon>
    </lineage>
</organism>
<dbReference type="Gene3D" id="1.10.443.10">
    <property type="entry name" value="Intergrase catalytic core"/>
    <property type="match status" value="1"/>
</dbReference>
<dbReference type="KEGG" id="mseb:RE474_11505"/>
<evidence type="ECO:0000256" key="1">
    <source>
        <dbReference type="ARBA" id="ARBA00023172"/>
    </source>
</evidence>
<dbReference type="PROSITE" id="PS51898">
    <property type="entry name" value="TYR_RECOMBINASE"/>
    <property type="match status" value="1"/>
</dbReference>
<sequence>MSYVVELKNARARLKRLGTEYTITSTGRFVPILTTDSNIEIADGYINYLVRQGEDVIKKTSICNMIDSMVFLLTNTDFELSSISESDIDDYLTMLETYISNRGKPLSEKSKATRKMHLRDFLKYMKKDELLSMLKVRNPRSQRKLPENLLTIEDVYTLIEHESTARDRAFIATLYESGARIGEIMSCLIYHVEFDSEGLAHIQFPSGKTGSRRVKLVMAASYLRQWIDAHPLKDDPNAALWVSLDKNIKPIKKQAMSDKIKRVAKKAGIKKPVNPHHFRHSRATHLANHLTEQQMKQHLGWTPGSNMPEIYVHLSGRDTDNAIDAMYGIKKLEEQVDPSKPVRCPRCKEYNKKDKKHRFCIKCGYGLDEKAQQEKDNTIDEMISIILKSPEIHELYERKKAELKQ</sequence>
<gene>
    <name evidence="3" type="ORF">RE474_11505</name>
</gene>
<keyword evidence="1" id="KW-0233">DNA recombination</keyword>
<protein>
    <submittedName>
        <fullName evidence="3">Tyrosine-type recombinase/integrase</fullName>
    </submittedName>
</protein>
<dbReference type="GeneID" id="84233352"/>
<dbReference type="EMBL" id="CP133592">
    <property type="protein sequence ID" value="WMW24699.1"/>
    <property type="molecule type" value="Genomic_DNA"/>
</dbReference>
<reference evidence="3 4" key="1">
    <citation type="submission" date="2023-08" db="EMBL/GenBank/DDBJ databases">
        <title>Methanolobus mangrovi sp. nov. and Methanolobus sediminis sp. nov, two novel methylotrophic methanogens isolated from mangrove sediments in China.</title>
        <authorList>
            <person name="Zhou J."/>
        </authorList>
    </citation>
    <scope>NUCLEOTIDE SEQUENCE [LARGE SCALE GENOMIC DNA]</scope>
    <source>
        <strain evidence="3 4">FTZ6</strain>
    </source>
</reference>
<dbReference type="InterPro" id="IPR050090">
    <property type="entry name" value="Tyrosine_recombinase_XerCD"/>
</dbReference>
<keyword evidence="4" id="KW-1185">Reference proteome</keyword>
<feature type="domain" description="Tyr recombinase" evidence="2">
    <location>
        <begin position="144"/>
        <end position="324"/>
    </location>
</feature>
<name>A0AA51UJJ3_9EURY</name>
<evidence type="ECO:0000313" key="3">
    <source>
        <dbReference type="EMBL" id="WMW24699.1"/>
    </source>
</evidence>
<dbReference type="GO" id="GO:0003677">
    <property type="term" value="F:DNA binding"/>
    <property type="evidence" value="ECO:0007669"/>
    <property type="project" value="InterPro"/>
</dbReference>
<dbReference type="GO" id="GO:0006310">
    <property type="term" value="P:DNA recombination"/>
    <property type="evidence" value="ECO:0007669"/>
    <property type="project" value="UniProtKB-KW"/>
</dbReference>
<evidence type="ECO:0000259" key="2">
    <source>
        <dbReference type="PROSITE" id="PS51898"/>
    </source>
</evidence>
<dbReference type="RefSeq" id="WP_309310508.1">
    <property type="nucleotide sequence ID" value="NZ_CP133592.1"/>
</dbReference>
<proteinExistence type="predicted"/>
<dbReference type="SUPFAM" id="SSF56349">
    <property type="entry name" value="DNA breaking-rejoining enzymes"/>
    <property type="match status" value="1"/>
</dbReference>
<dbReference type="AlphaFoldDB" id="A0AA51UJJ3"/>
<dbReference type="GO" id="GO:0015074">
    <property type="term" value="P:DNA integration"/>
    <property type="evidence" value="ECO:0007669"/>
    <property type="project" value="InterPro"/>
</dbReference>
<dbReference type="InterPro" id="IPR011010">
    <property type="entry name" value="DNA_brk_join_enz"/>
</dbReference>
<accession>A0AA51UJJ3</accession>
<dbReference type="InterPro" id="IPR013762">
    <property type="entry name" value="Integrase-like_cat_sf"/>
</dbReference>
<dbReference type="PANTHER" id="PTHR30349:SF87">
    <property type="entry name" value="TRANSPOSASE A"/>
    <property type="match status" value="1"/>
</dbReference>
<dbReference type="Proteomes" id="UP001182908">
    <property type="component" value="Chromosome"/>
</dbReference>
<dbReference type="InterPro" id="IPR002104">
    <property type="entry name" value="Integrase_catalytic"/>
</dbReference>
<dbReference type="PANTHER" id="PTHR30349">
    <property type="entry name" value="PHAGE INTEGRASE-RELATED"/>
    <property type="match status" value="1"/>
</dbReference>
<dbReference type="Pfam" id="PF00589">
    <property type="entry name" value="Phage_integrase"/>
    <property type="match status" value="1"/>
</dbReference>
<evidence type="ECO:0000313" key="4">
    <source>
        <dbReference type="Proteomes" id="UP001182908"/>
    </source>
</evidence>